<dbReference type="InParanoid" id="D8IE48"/>
<proteinExistence type="predicted"/>
<organism evidence="2 3">
    <name type="scientific">Brachyspira pilosicoli (strain ATCC BAA-1826 / 95/1000)</name>
    <dbReference type="NCBI Taxonomy" id="759914"/>
    <lineage>
        <taxon>Bacteria</taxon>
        <taxon>Pseudomonadati</taxon>
        <taxon>Spirochaetota</taxon>
        <taxon>Spirochaetia</taxon>
        <taxon>Brachyspirales</taxon>
        <taxon>Brachyspiraceae</taxon>
        <taxon>Brachyspira</taxon>
    </lineage>
</organism>
<accession>D8IE48</accession>
<dbReference type="AlphaFoldDB" id="D8IE48"/>
<evidence type="ECO:0000256" key="1">
    <source>
        <dbReference type="SAM" id="Phobius"/>
    </source>
</evidence>
<feature type="transmembrane region" description="Helical" evidence="1">
    <location>
        <begin position="6"/>
        <end position="26"/>
    </location>
</feature>
<dbReference type="HOGENOM" id="CLU_2506202_0_0_12"/>
<protein>
    <recommendedName>
        <fullName evidence="4">TPR domain-containing protein</fullName>
    </recommendedName>
</protein>
<reference evidence="2 3" key="1">
    <citation type="journal article" date="2010" name="PLoS ONE">
        <title>The complete genome sequence of the pathogenic intestinal spirochete Brachyspira pilosicoli and comparison with other Brachyspira genomes.</title>
        <authorList>
            <person name="Wanchanthuek P."/>
            <person name="Bellgard M.I."/>
            <person name="La T."/>
            <person name="Ryan K."/>
            <person name="Moolhuijzen P."/>
            <person name="Chapman B."/>
            <person name="Black M."/>
            <person name="Schibeci D."/>
            <person name="Hunter A."/>
            <person name="Barrero R."/>
            <person name="Phillips N.D."/>
            <person name="Hampson D.J."/>
        </authorList>
    </citation>
    <scope>NUCLEOTIDE SEQUENCE [LARGE SCALE GENOMIC DNA]</scope>
    <source>
        <strain evidence="3">ATCC BAA-1826 / 95/1000</strain>
    </source>
</reference>
<evidence type="ECO:0000313" key="2">
    <source>
        <dbReference type="EMBL" id="ADK31421.1"/>
    </source>
</evidence>
<dbReference type="GeneID" id="56440001"/>
<dbReference type="KEGG" id="bpo:BP951000_1437"/>
<gene>
    <name evidence="2" type="ordered locus">BP951000_1437</name>
</gene>
<sequence>MSGLIFLLVIMVVFAFTRYFILPKIFSKDSKKLKKYAEEAYNDLDTFYNSGNEHSKELIKNSIIGMAKEGNDIAIKFCEDKGWDIGLKN</sequence>
<evidence type="ECO:0000313" key="3">
    <source>
        <dbReference type="Proteomes" id="UP000000332"/>
    </source>
</evidence>
<keyword evidence="1" id="KW-0472">Membrane</keyword>
<dbReference type="Proteomes" id="UP000000332">
    <property type="component" value="Chromosome"/>
</dbReference>
<keyword evidence="3" id="KW-1185">Reference proteome</keyword>
<evidence type="ECO:0008006" key="4">
    <source>
        <dbReference type="Google" id="ProtNLM"/>
    </source>
</evidence>
<name>D8IE48_BRAP9</name>
<keyword evidence="1" id="KW-1133">Transmembrane helix</keyword>
<dbReference type="EMBL" id="CP002025">
    <property type="protein sequence ID" value="ADK31421.1"/>
    <property type="molecule type" value="Genomic_DNA"/>
</dbReference>
<dbReference type="RefSeq" id="WP_013244371.1">
    <property type="nucleotide sequence ID" value="NC_014330.1"/>
</dbReference>
<keyword evidence="1" id="KW-0812">Transmembrane</keyword>